<reference evidence="4" key="1">
    <citation type="journal article" date="2013" name="Nature">
        <title>Pan genome of the phytoplankton Emiliania underpins its global distribution.</title>
        <authorList>
            <person name="Read B.A."/>
            <person name="Kegel J."/>
            <person name="Klute M.J."/>
            <person name="Kuo A."/>
            <person name="Lefebvre S.C."/>
            <person name="Maumus F."/>
            <person name="Mayer C."/>
            <person name="Miller J."/>
            <person name="Monier A."/>
            <person name="Salamov A."/>
            <person name="Young J."/>
            <person name="Aguilar M."/>
            <person name="Claverie J.M."/>
            <person name="Frickenhaus S."/>
            <person name="Gonzalez K."/>
            <person name="Herman E.K."/>
            <person name="Lin Y.C."/>
            <person name="Napier J."/>
            <person name="Ogata H."/>
            <person name="Sarno A.F."/>
            <person name="Shmutz J."/>
            <person name="Schroeder D."/>
            <person name="de Vargas C."/>
            <person name="Verret F."/>
            <person name="von Dassow P."/>
            <person name="Valentin K."/>
            <person name="Van de Peer Y."/>
            <person name="Wheeler G."/>
            <person name="Dacks J.B."/>
            <person name="Delwiche C.F."/>
            <person name="Dyhrman S.T."/>
            <person name="Glockner G."/>
            <person name="John U."/>
            <person name="Richards T."/>
            <person name="Worden A.Z."/>
            <person name="Zhang X."/>
            <person name="Grigoriev I.V."/>
            <person name="Allen A.E."/>
            <person name="Bidle K."/>
            <person name="Borodovsky M."/>
            <person name="Bowler C."/>
            <person name="Brownlee C."/>
            <person name="Cock J.M."/>
            <person name="Elias M."/>
            <person name="Gladyshev V.N."/>
            <person name="Groth M."/>
            <person name="Guda C."/>
            <person name="Hadaegh A."/>
            <person name="Iglesias-Rodriguez M.D."/>
            <person name="Jenkins J."/>
            <person name="Jones B.M."/>
            <person name="Lawson T."/>
            <person name="Leese F."/>
            <person name="Lindquist E."/>
            <person name="Lobanov A."/>
            <person name="Lomsadze A."/>
            <person name="Malik S.B."/>
            <person name="Marsh M.E."/>
            <person name="Mackinder L."/>
            <person name="Mock T."/>
            <person name="Mueller-Roeber B."/>
            <person name="Pagarete A."/>
            <person name="Parker M."/>
            <person name="Probert I."/>
            <person name="Quesneville H."/>
            <person name="Raines C."/>
            <person name="Rensing S.A."/>
            <person name="Riano-Pachon D.M."/>
            <person name="Richier S."/>
            <person name="Rokitta S."/>
            <person name="Shiraiwa Y."/>
            <person name="Soanes D.M."/>
            <person name="van der Giezen M."/>
            <person name="Wahlund T.M."/>
            <person name="Williams B."/>
            <person name="Wilson W."/>
            <person name="Wolfe G."/>
            <person name="Wurch L.L."/>
        </authorList>
    </citation>
    <scope>NUCLEOTIDE SEQUENCE</scope>
</reference>
<dbReference type="PANTHER" id="PTHR12320:SF60">
    <property type="entry name" value="PROTEIN PHOSPHATASE 2C 26-RELATED"/>
    <property type="match status" value="1"/>
</dbReference>
<dbReference type="InterPro" id="IPR036457">
    <property type="entry name" value="PPM-type-like_dom_sf"/>
</dbReference>
<dbReference type="GO" id="GO:0004722">
    <property type="term" value="F:protein serine/threonine phosphatase activity"/>
    <property type="evidence" value="ECO:0007669"/>
    <property type="project" value="UniProtKB-EC"/>
</dbReference>
<evidence type="ECO:0000313" key="4">
    <source>
        <dbReference type="Proteomes" id="UP000013827"/>
    </source>
</evidence>
<dbReference type="GO" id="GO:0046872">
    <property type="term" value="F:metal ion binding"/>
    <property type="evidence" value="ECO:0007669"/>
    <property type="project" value="UniProtKB-UniRule"/>
</dbReference>
<keyword evidence="1" id="KW-0464">Manganese</keyword>
<dbReference type="KEGG" id="ehx:EMIHUDRAFT_446027"/>
<dbReference type="eggNOG" id="KOG1379">
    <property type="taxonomic scope" value="Eukaryota"/>
</dbReference>
<comment type="catalytic activity">
    <reaction evidence="1">
        <text>O-phospho-L-threonyl-[protein] + H2O = L-threonyl-[protein] + phosphate</text>
        <dbReference type="Rhea" id="RHEA:47004"/>
        <dbReference type="Rhea" id="RHEA-COMP:11060"/>
        <dbReference type="Rhea" id="RHEA-COMP:11605"/>
        <dbReference type="ChEBI" id="CHEBI:15377"/>
        <dbReference type="ChEBI" id="CHEBI:30013"/>
        <dbReference type="ChEBI" id="CHEBI:43474"/>
        <dbReference type="ChEBI" id="CHEBI:61977"/>
        <dbReference type="EC" id="3.1.3.16"/>
    </reaction>
</comment>
<name>A0A0D3IL41_EMIH1</name>
<proteinExistence type="inferred from homology"/>
<comment type="cofactor">
    <cofactor evidence="1">
        <name>Mn(2+)</name>
        <dbReference type="ChEBI" id="CHEBI:29035"/>
    </cofactor>
</comment>
<dbReference type="InterPro" id="IPR001932">
    <property type="entry name" value="PPM-type_phosphatase-like_dom"/>
</dbReference>
<evidence type="ECO:0000313" key="3">
    <source>
        <dbReference type="EnsemblProtists" id="EOD11976"/>
    </source>
</evidence>
<dbReference type="Gene3D" id="3.60.40.10">
    <property type="entry name" value="PPM-type phosphatase domain"/>
    <property type="match status" value="1"/>
</dbReference>
<keyword evidence="1" id="KW-0904">Protein phosphatase</keyword>
<comment type="catalytic activity">
    <reaction evidence="1">
        <text>O-phospho-L-seryl-[protein] + H2O = L-seryl-[protein] + phosphate</text>
        <dbReference type="Rhea" id="RHEA:20629"/>
        <dbReference type="Rhea" id="RHEA-COMP:9863"/>
        <dbReference type="Rhea" id="RHEA-COMP:11604"/>
        <dbReference type="ChEBI" id="CHEBI:15377"/>
        <dbReference type="ChEBI" id="CHEBI:29999"/>
        <dbReference type="ChEBI" id="CHEBI:43474"/>
        <dbReference type="ChEBI" id="CHEBI:83421"/>
        <dbReference type="EC" id="3.1.3.16"/>
    </reaction>
</comment>
<dbReference type="EC" id="3.1.3.16" evidence="1"/>
<reference evidence="3" key="2">
    <citation type="submission" date="2024-10" db="UniProtKB">
        <authorList>
            <consortium name="EnsemblProtists"/>
        </authorList>
    </citation>
    <scope>IDENTIFICATION</scope>
</reference>
<keyword evidence="1" id="KW-0479">Metal-binding</keyword>
<feature type="domain" description="PPM-type phosphatase" evidence="2">
    <location>
        <begin position="26"/>
        <end position="303"/>
    </location>
</feature>
<dbReference type="Proteomes" id="UP000013827">
    <property type="component" value="Unassembled WGS sequence"/>
</dbReference>
<accession>A0A0D3IL41</accession>
<dbReference type="RefSeq" id="XP_005764405.1">
    <property type="nucleotide sequence ID" value="XM_005764348.1"/>
</dbReference>
<evidence type="ECO:0000259" key="2">
    <source>
        <dbReference type="PROSITE" id="PS51746"/>
    </source>
</evidence>
<keyword evidence="4" id="KW-1185">Reference proteome</keyword>
<comment type="similarity">
    <text evidence="1">Belongs to the PP2C family.</text>
</comment>
<sequence length="325" mass="33828">MLGTLRLPSWPLARQPSRSLHLLFGACGIPHPSKAAKGGEDAFFCDEAKGTFGVADGVGGSASAFVDPGEFSRALLRSCDERLDGSCEALRAVLAGTAQRLREAPVAGSSTLLVGQLEPEGATLRLLNIGDCGAMLLRPAARRFRAGGTVAWPRVVLRTTAGADAHLQDQAPLHTSAVAQVLRTAEQTHYFNCPYQLDGEMEQAAGADEVRATARVGDVLLVATDGVARRVPQLQAADEAAAREAVDALAAAIGEAAAATGAREDEARGREGLPTPFAAAAAQEGYTFHGGKRDDVAVLAGVVRAGPPPAGLRRRLGNLEYVDSY</sequence>
<comment type="cofactor">
    <cofactor evidence="1">
        <name>Mg(2+)</name>
        <dbReference type="ChEBI" id="CHEBI:18420"/>
    </cofactor>
</comment>
<keyword evidence="1" id="KW-0378">Hydrolase</keyword>
<dbReference type="HOGENOM" id="CLU_029404_3_0_1"/>
<dbReference type="PROSITE" id="PS51746">
    <property type="entry name" value="PPM_2"/>
    <property type="match status" value="1"/>
</dbReference>
<keyword evidence="1" id="KW-0460">Magnesium</keyword>
<organism evidence="3 4">
    <name type="scientific">Emiliania huxleyi (strain CCMP1516)</name>
    <dbReference type="NCBI Taxonomy" id="280463"/>
    <lineage>
        <taxon>Eukaryota</taxon>
        <taxon>Haptista</taxon>
        <taxon>Haptophyta</taxon>
        <taxon>Prymnesiophyceae</taxon>
        <taxon>Isochrysidales</taxon>
        <taxon>Noelaerhabdaceae</taxon>
        <taxon>Emiliania</taxon>
    </lineage>
</organism>
<dbReference type="InterPro" id="IPR039123">
    <property type="entry name" value="PPTC7"/>
</dbReference>
<evidence type="ECO:0000256" key="1">
    <source>
        <dbReference type="RuleBase" id="RU366020"/>
    </source>
</evidence>
<dbReference type="PANTHER" id="PTHR12320">
    <property type="entry name" value="PROTEIN PHOSPHATASE 2C"/>
    <property type="match status" value="1"/>
</dbReference>
<dbReference type="AlphaFoldDB" id="A0A0D3IL41"/>
<dbReference type="EnsemblProtists" id="EOD11976">
    <property type="protein sequence ID" value="EOD11976"/>
    <property type="gene ID" value="EMIHUDRAFT_446027"/>
</dbReference>
<dbReference type="SUPFAM" id="SSF81606">
    <property type="entry name" value="PP2C-like"/>
    <property type="match status" value="1"/>
</dbReference>
<protein>
    <recommendedName>
        <fullName evidence="1">Protein phosphatase</fullName>
        <ecNumber evidence="1">3.1.3.16</ecNumber>
    </recommendedName>
</protein>
<dbReference type="GeneID" id="17258127"/>
<dbReference type="PaxDb" id="2903-EOD11976"/>
<dbReference type="OMA" id="DSWFVSS"/>